<feature type="compositionally biased region" description="Basic residues" evidence="1">
    <location>
        <begin position="90"/>
        <end position="99"/>
    </location>
</feature>
<comment type="caution">
    <text evidence="2">The sequence shown here is derived from an EMBL/GenBank/DDBJ whole genome shotgun (WGS) entry which is preliminary data.</text>
</comment>
<feature type="compositionally biased region" description="Polar residues" evidence="1">
    <location>
        <begin position="136"/>
        <end position="147"/>
    </location>
</feature>
<dbReference type="Proteomes" id="UP000294887">
    <property type="component" value="Unassembled WGS sequence"/>
</dbReference>
<dbReference type="SMART" id="SM00671">
    <property type="entry name" value="SEL1"/>
    <property type="match status" value="2"/>
</dbReference>
<dbReference type="InterPro" id="IPR052748">
    <property type="entry name" value="ISR_Activator"/>
</dbReference>
<dbReference type="PANTHER" id="PTHR45011">
    <property type="entry name" value="DAP3-BINDING CELL DEATH ENHANCER 1"/>
    <property type="match status" value="1"/>
</dbReference>
<dbReference type="PANTHER" id="PTHR45011:SF1">
    <property type="entry name" value="DAP3-BINDING CELL DEATH ENHANCER 1"/>
    <property type="match status" value="1"/>
</dbReference>
<sequence length="365" mass="41118">MRLAVVISLILLATLFTTLPRSVLSAPEATVTKHSHNGRVHSHILPKTGLKHFHRHSHNGRSHIHPYSAEIGFKHTHNSPQTKPDPNSVKHQHGNRWHSHPLPSSGLNHPHRHKHGGRTHSHPLPATGIDHYHRVSPSNITTASSSPLFAPVTTPFEQGDDYSDSSAFKPTQKPEINIKEIVEQLSISKKNNSVKKITKAKAKTSPKRQVKKKTKRKAKKQAKTKQRIKQSTKQKKSPSKAVSSYKAKQVDEEDKEEVKEEAQQMIEIPAIPAAIEEEKMIETPTEDQQLSATRQFEIGLRYEHGTGIEKNLKQAVKWYRRAAEQGHAKAQFNLASMYESGEGVEKDLKLALKWYKKAAEQGKNK</sequence>
<dbReference type="InterPro" id="IPR006597">
    <property type="entry name" value="Sel1-like"/>
</dbReference>
<evidence type="ECO:0000313" key="2">
    <source>
        <dbReference type="EMBL" id="TCJ87307.1"/>
    </source>
</evidence>
<evidence type="ECO:0000313" key="3">
    <source>
        <dbReference type="Proteomes" id="UP000294887"/>
    </source>
</evidence>
<dbReference type="RefSeq" id="WP_207907025.1">
    <property type="nucleotide sequence ID" value="NZ_BAAAFU010000004.1"/>
</dbReference>
<dbReference type="Pfam" id="PF08238">
    <property type="entry name" value="Sel1"/>
    <property type="match status" value="2"/>
</dbReference>
<evidence type="ECO:0000256" key="1">
    <source>
        <dbReference type="SAM" id="MobiDB-lite"/>
    </source>
</evidence>
<organism evidence="2 3">
    <name type="scientific">Cocleimonas flava</name>
    <dbReference type="NCBI Taxonomy" id="634765"/>
    <lineage>
        <taxon>Bacteria</taxon>
        <taxon>Pseudomonadati</taxon>
        <taxon>Pseudomonadota</taxon>
        <taxon>Gammaproteobacteria</taxon>
        <taxon>Thiotrichales</taxon>
        <taxon>Thiotrichaceae</taxon>
        <taxon>Cocleimonas</taxon>
    </lineage>
</organism>
<feature type="compositionally biased region" description="Basic residues" evidence="1">
    <location>
        <begin position="109"/>
        <end position="121"/>
    </location>
</feature>
<protein>
    <submittedName>
        <fullName evidence="2">Sel1 repeat-containing protein</fullName>
    </submittedName>
</protein>
<keyword evidence="3" id="KW-1185">Reference proteome</keyword>
<gene>
    <name evidence="2" type="ORF">EV695_1815</name>
</gene>
<reference evidence="2 3" key="1">
    <citation type="submission" date="2019-03" db="EMBL/GenBank/DDBJ databases">
        <title>Genomic Encyclopedia of Type Strains, Phase IV (KMG-IV): sequencing the most valuable type-strain genomes for metagenomic binning, comparative biology and taxonomic classification.</title>
        <authorList>
            <person name="Goeker M."/>
        </authorList>
    </citation>
    <scope>NUCLEOTIDE SEQUENCE [LARGE SCALE GENOMIC DNA]</scope>
    <source>
        <strain evidence="2 3">DSM 24830</strain>
    </source>
</reference>
<dbReference type="InterPro" id="IPR011990">
    <property type="entry name" value="TPR-like_helical_dom_sf"/>
</dbReference>
<dbReference type="SUPFAM" id="SSF81901">
    <property type="entry name" value="HCP-like"/>
    <property type="match status" value="1"/>
</dbReference>
<accession>A0A4R1EZI1</accession>
<feature type="region of interest" description="Disordered" evidence="1">
    <location>
        <begin position="73"/>
        <end position="171"/>
    </location>
</feature>
<proteinExistence type="predicted"/>
<dbReference type="AlphaFoldDB" id="A0A4R1EZI1"/>
<name>A0A4R1EZI1_9GAMM</name>
<dbReference type="EMBL" id="SMFQ01000003">
    <property type="protein sequence ID" value="TCJ87307.1"/>
    <property type="molecule type" value="Genomic_DNA"/>
</dbReference>
<feature type="region of interest" description="Disordered" evidence="1">
    <location>
        <begin position="192"/>
        <end position="262"/>
    </location>
</feature>
<feature type="compositionally biased region" description="Basic residues" evidence="1">
    <location>
        <begin position="192"/>
        <end position="238"/>
    </location>
</feature>
<dbReference type="Gene3D" id="1.25.40.10">
    <property type="entry name" value="Tetratricopeptide repeat domain"/>
    <property type="match status" value="1"/>
</dbReference>